<organism evidence="1 2">
    <name type="scientific">Breznakia pachnodae</name>
    <dbReference type="NCBI Taxonomy" id="265178"/>
    <lineage>
        <taxon>Bacteria</taxon>
        <taxon>Bacillati</taxon>
        <taxon>Bacillota</taxon>
        <taxon>Erysipelotrichia</taxon>
        <taxon>Erysipelotrichales</taxon>
        <taxon>Erysipelotrichaceae</taxon>
        <taxon>Breznakia</taxon>
    </lineage>
</organism>
<name>A0ABU0E2C2_9FIRM</name>
<reference evidence="1 2" key="1">
    <citation type="submission" date="2023-07" db="EMBL/GenBank/DDBJ databases">
        <title>Genomic Encyclopedia of Type Strains, Phase IV (KMG-IV): sequencing the most valuable type-strain genomes for metagenomic binning, comparative biology and taxonomic classification.</title>
        <authorList>
            <person name="Goeker M."/>
        </authorList>
    </citation>
    <scope>NUCLEOTIDE SEQUENCE [LARGE SCALE GENOMIC DNA]</scope>
    <source>
        <strain evidence="1 2">DSM 16784</strain>
    </source>
</reference>
<proteinExistence type="predicted"/>
<sequence>MNNLKNNKLAKRIVIALSILSIVGIISQQVENSLDKEAIKDYVQENFKEDNGNDEHINFEIGDRDEDTFLEYIGF</sequence>
<dbReference type="EMBL" id="JAUSUR010000002">
    <property type="protein sequence ID" value="MDQ0360650.1"/>
    <property type="molecule type" value="Genomic_DNA"/>
</dbReference>
<evidence type="ECO:0000313" key="2">
    <source>
        <dbReference type="Proteomes" id="UP001230220"/>
    </source>
</evidence>
<accession>A0ABU0E2C2</accession>
<evidence type="ECO:0000313" key="1">
    <source>
        <dbReference type="EMBL" id="MDQ0360650.1"/>
    </source>
</evidence>
<keyword evidence="2" id="KW-1185">Reference proteome</keyword>
<gene>
    <name evidence="1" type="ORF">J2S15_001395</name>
</gene>
<dbReference type="Proteomes" id="UP001230220">
    <property type="component" value="Unassembled WGS sequence"/>
</dbReference>
<comment type="caution">
    <text evidence="1">The sequence shown here is derived from an EMBL/GenBank/DDBJ whole genome shotgun (WGS) entry which is preliminary data.</text>
</comment>
<protein>
    <submittedName>
        <fullName evidence="1">Uncharacterized protein</fullName>
    </submittedName>
</protein>
<dbReference type="RefSeq" id="WP_307406718.1">
    <property type="nucleotide sequence ID" value="NZ_JAUSUR010000002.1"/>
</dbReference>